<accession>A0A670K3R2</accession>
<evidence type="ECO:0000256" key="12">
    <source>
        <dbReference type="RuleBase" id="RU004424"/>
    </source>
</evidence>
<evidence type="ECO:0000256" key="3">
    <source>
        <dbReference type="ARBA" id="ARBA00022480"/>
    </source>
</evidence>
<dbReference type="GO" id="GO:0016020">
    <property type="term" value="C:membrane"/>
    <property type="evidence" value="ECO:0007669"/>
    <property type="project" value="UniProtKB-SubCell"/>
</dbReference>
<dbReference type="Ensembl" id="ENSPMRT00000034119.1">
    <property type="protein sequence ID" value="ENSPMRP00000032178.1"/>
    <property type="gene ID" value="ENSPMRG00000020861.1"/>
</dbReference>
<dbReference type="FunFam" id="1.20.1070.10:FF:000055">
    <property type="entry name" value="Taste receptor type 2"/>
    <property type="match status" value="1"/>
</dbReference>
<evidence type="ECO:0000256" key="11">
    <source>
        <dbReference type="RuleBase" id="RU004423"/>
    </source>
</evidence>
<evidence type="ECO:0000313" key="14">
    <source>
        <dbReference type="Ensembl" id="ENSPMRP00000032178.1"/>
    </source>
</evidence>
<keyword evidence="15" id="KW-1185">Reference proteome</keyword>
<feature type="transmembrane region" description="Helical" evidence="13">
    <location>
        <begin position="227"/>
        <end position="248"/>
    </location>
</feature>
<feature type="transmembrane region" description="Helical" evidence="13">
    <location>
        <begin position="53"/>
        <end position="72"/>
    </location>
</feature>
<keyword evidence="9 12" id="KW-0675">Receptor</keyword>
<evidence type="ECO:0000256" key="9">
    <source>
        <dbReference type="ARBA" id="ARBA00023170"/>
    </source>
</evidence>
<dbReference type="CDD" id="cd13950">
    <property type="entry name" value="7tm_TAS2R"/>
    <property type="match status" value="1"/>
</dbReference>
<keyword evidence="6 13" id="KW-1133">Transmembrane helix</keyword>
<evidence type="ECO:0000256" key="10">
    <source>
        <dbReference type="ARBA" id="ARBA00023224"/>
    </source>
</evidence>
<evidence type="ECO:0000256" key="4">
    <source>
        <dbReference type="ARBA" id="ARBA00022606"/>
    </source>
</evidence>
<protein>
    <recommendedName>
        <fullName evidence="12">Taste receptor type 2</fullName>
    </recommendedName>
</protein>
<dbReference type="Gene3D" id="1.20.1070.10">
    <property type="entry name" value="Rhodopsin 7-helix transmembrane proteins"/>
    <property type="match status" value="1"/>
</dbReference>
<feature type="transmembrane region" description="Helical" evidence="13">
    <location>
        <begin position="129"/>
        <end position="151"/>
    </location>
</feature>
<comment type="subcellular location">
    <subcellularLocation>
        <location evidence="1 12">Membrane</location>
        <topology evidence="1 12">Multi-pass membrane protein</topology>
    </subcellularLocation>
</comment>
<feature type="transmembrane region" description="Helical" evidence="13">
    <location>
        <begin position="184"/>
        <end position="206"/>
    </location>
</feature>
<comment type="similarity">
    <text evidence="2 11">Belongs to the G-protein coupled receptor T2R family.</text>
</comment>
<keyword evidence="5 12" id="KW-0812">Transmembrane</keyword>
<reference evidence="14" key="2">
    <citation type="submission" date="2025-08" db="UniProtKB">
        <authorList>
            <consortium name="Ensembl"/>
        </authorList>
    </citation>
    <scope>IDENTIFICATION</scope>
</reference>
<reference evidence="14 15" key="1">
    <citation type="journal article" date="2019" name="Proc. Natl. Acad. Sci. U.S.A.">
        <title>Regulatory changes in pterin and carotenoid genes underlie balanced color polymorphisms in the wall lizard.</title>
        <authorList>
            <person name="Andrade P."/>
            <person name="Pinho C."/>
            <person name="Perez I de Lanuza G."/>
            <person name="Afonso S."/>
            <person name="Brejcha J."/>
            <person name="Rubin C.J."/>
            <person name="Wallerman O."/>
            <person name="Pereira P."/>
            <person name="Sabatino S.J."/>
            <person name="Bellati A."/>
            <person name="Pellitteri-Rosa D."/>
            <person name="Bosakova Z."/>
            <person name="Bunikis I."/>
            <person name="Carretero M.A."/>
            <person name="Feiner N."/>
            <person name="Marsik P."/>
            <person name="Pauperio F."/>
            <person name="Salvi D."/>
            <person name="Soler L."/>
            <person name="While G.M."/>
            <person name="Uller T."/>
            <person name="Font E."/>
            <person name="Andersson L."/>
            <person name="Carneiro M."/>
        </authorList>
    </citation>
    <scope>NUCLEOTIDE SEQUENCE</scope>
</reference>
<evidence type="ECO:0000256" key="6">
    <source>
        <dbReference type="ARBA" id="ARBA00022989"/>
    </source>
</evidence>
<feature type="transmembrane region" description="Helical" evidence="13">
    <location>
        <begin position="6"/>
        <end position="33"/>
    </location>
</feature>
<feature type="transmembrane region" description="Helical" evidence="13">
    <location>
        <begin position="268"/>
        <end position="287"/>
    </location>
</feature>
<sequence>MSTLLELFGFILLVIETLTGMVGNGFIAIINFIDWFSSRKLSPADMILSCLSLFRFAFHAIGIQNAILLLFFRDIFQMKNVHLAYSALWLFVNTANLWFAALLSVLYCVKIANFSHPLFLQMKRRFPGLVPWLLLGTVVFSAIITTIKVIMGNRLMSECKTFESLLSNNTDSGMKTSDFCKHSILLYVVPDFLPFMIFLFSSIFLLTSLWRHKNLLQNSTRDVSTEVHLNAINALASFSILYVSSFFVERMSVFFSWNGMQGIGMELLLTNVVVAYSSGHAIILIVINPKLKQESVKMLRQLKCSMKLPGPYGNGILIWKNNTVVPRVTDASGYRRFRLQTPLTQK</sequence>
<dbReference type="Proteomes" id="UP000472272">
    <property type="component" value="Chromosome 17"/>
</dbReference>
<evidence type="ECO:0000256" key="8">
    <source>
        <dbReference type="ARBA" id="ARBA00023136"/>
    </source>
</evidence>
<proteinExistence type="inferred from homology"/>
<dbReference type="PANTHER" id="PTHR11394">
    <property type="entry name" value="TASTE RECEPTOR TYPE 2"/>
    <property type="match status" value="1"/>
</dbReference>
<dbReference type="GeneTree" id="ENSGT01150000286961"/>
<evidence type="ECO:0000256" key="7">
    <source>
        <dbReference type="ARBA" id="ARBA00023040"/>
    </source>
</evidence>
<evidence type="ECO:0000256" key="5">
    <source>
        <dbReference type="ARBA" id="ARBA00022692"/>
    </source>
</evidence>
<keyword evidence="10 12" id="KW-0807">Transducer</keyword>
<dbReference type="OMA" id="LMSECKT"/>
<organism evidence="14 15">
    <name type="scientific">Podarcis muralis</name>
    <name type="common">Wall lizard</name>
    <name type="synonym">Lacerta muralis</name>
    <dbReference type="NCBI Taxonomy" id="64176"/>
    <lineage>
        <taxon>Eukaryota</taxon>
        <taxon>Metazoa</taxon>
        <taxon>Chordata</taxon>
        <taxon>Craniata</taxon>
        <taxon>Vertebrata</taxon>
        <taxon>Euteleostomi</taxon>
        <taxon>Lepidosauria</taxon>
        <taxon>Squamata</taxon>
        <taxon>Bifurcata</taxon>
        <taxon>Unidentata</taxon>
        <taxon>Episquamata</taxon>
        <taxon>Laterata</taxon>
        <taxon>Lacertibaenia</taxon>
        <taxon>Lacertidae</taxon>
        <taxon>Podarcis</taxon>
    </lineage>
</organism>
<dbReference type="Pfam" id="PF05296">
    <property type="entry name" value="TAS2R"/>
    <property type="match status" value="1"/>
</dbReference>
<evidence type="ECO:0000256" key="1">
    <source>
        <dbReference type="ARBA" id="ARBA00004141"/>
    </source>
</evidence>
<reference evidence="14" key="3">
    <citation type="submission" date="2025-09" db="UniProtKB">
        <authorList>
            <consortium name="Ensembl"/>
        </authorList>
    </citation>
    <scope>IDENTIFICATION</scope>
</reference>
<keyword evidence="8 12" id="KW-0472">Membrane</keyword>
<dbReference type="InterPro" id="IPR007960">
    <property type="entry name" value="TAS2R"/>
</dbReference>
<dbReference type="AlphaFoldDB" id="A0A670K3R2"/>
<evidence type="ECO:0000313" key="15">
    <source>
        <dbReference type="Proteomes" id="UP000472272"/>
    </source>
</evidence>
<evidence type="ECO:0000256" key="13">
    <source>
        <dbReference type="SAM" id="Phobius"/>
    </source>
</evidence>
<keyword evidence="7 12" id="KW-0297">G-protein coupled receptor</keyword>
<name>A0A670K3R2_PODMU</name>
<dbReference type="PANTHER" id="PTHR11394:SF47">
    <property type="entry name" value="TASTE RECEPTOR TYPE 2 MEMBER 40"/>
    <property type="match status" value="1"/>
</dbReference>
<dbReference type="GO" id="GO:0033038">
    <property type="term" value="F:bitter taste receptor activity"/>
    <property type="evidence" value="ECO:0007669"/>
    <property type="project" value="InterPro"/>
</dbReference>
<dbReference type="GO" id="GO:0004930">
    <property type="term" value="F:G protein-coupled receptor activity"/>
    <property type="evidence" value="ECO:0007669"/>
    <property type="project" value="UniProtKB-KW"/>
</dbReference>
<evidence type="ECO:0000256" key="2">
    <source>
        <dbReference type="ARBA" id="ARBA00007376"/>
    </source>
</evidence>
<dbReference type="SUPFAM" id="SSF81321">
    <property type="entry name" value="Family A G protein-coupled receptor-like"/>
    <property type="match status" value="1"/>
</dbReference>
<keyword evidence="4 12" id="KW-0716">Sensory transduction</keyword>
<feature type="transmembrane region" description="Helical" evidence="13">
    <location>
        <begin position="84"/>
        <end position="109"/>
    </location>
</feature>
<keyword evidence="3 12" id="KW-0919">Taste</keyword>